<dbReference type="Pfam" id="PF08241">
    <property type="entry name" value="Methyltransf_11"/>
    <property type="match status" value="1"/>
</dbReference>
<feature type="domain" description="Methyltransferase type 11" evidence="1">
    <location>
        <begin position="57"/>
        <end position="153"/>
    </location>
</feature>
<name>A0ABW6REV0_9ACTN</name>
<reference evidence="2 3" key="1">
    <citation type="submission" date="2024-10" db="EMBL/GenBank/DDBJ databases">
        <title>The Natural Products Discovery Center: Release of the First 8490 Sequenced Strains for Exploring Actinobacteria Biosynthetic Diversity.</title>
        <authorList>
            <person name="Kalkreuter E."/>
            <person name="Kautsar S.A."/>
            <person name="Yang D."/>
            <person name="Bader C.D."/>
            <person name="Teijaro C.N."/>
            <person name="Fluegel L."/>
            <person name="Davis C.M."/>
            <person name="Simpson J.R."/>
            <person name="Lauterbach L."/>
            <person name="Steele A.D."/>
            <person name="Gui C."/>
            <person name="Meng S."/>
            <person name="Li G."/>
            <person name="Viehrig K."/>
            <person name="Ye F."/>
            <person name="Su P."/>
            <person name="Kiefer A.F."/>
            <person name="Nichols A."/>
            <person name="Cepeda A.J."/>
            <person name="Yan W."/>
            <person name="Fan B."/>
            <person name="Jiang Y."/>
            <person name="Adhikari A."/>
            <person name="Zheng C.-J."/>
            <person name="Schuster L."/>
            <person name="Cowan T.M."/>
            <person name="Smanski M.J."/>
            <person name="Chevrette M.G."/>
            <person name="De Carvalho L.P.S."/>
            <person name="Shen B."/>
        </authorList>
    </citation>
    <scope>NUCLEOTIDE SEQUENCE [LARGE SCALE GENOMIC DNA]</scope>
    <source>
        <strain evidence="2 3">NPDC003029</strain>
    </source>
</reference>
<organism evidence="2 3">
    <name type="scientific">Streptomyces flavidovirens</name>
    <dbReference type="NCBI Taxonomy" id="67298"/>
    <lineage>
        <taxon>Bacteria</taxon>
        <taxon>Bacillati</taxon>
        <taxon>Actinomycetota</taxon>
        <taxon>Actinomycetes</taxon>
        <taxon>Kitasatosporales</taxon>
        <taxon>Streptomycetaceae</taxon>
        <taxon>Streptomyces</taxon>
    </lineage>
</organism>
<gene>
    <name evidence="2" type="ORF">ACFYWW_15135</name>
</gene>
<accession>A0ABW6REV0</accession>
<dbReference type="CDD" id="cd02440">
    <property type="entry name" value="AdoMet_MTases"/>
    <property type="match status" value="1"/>
</dbReference>
<keyword evidence="3" id="KW-1185">Reference proteome</keyword>
<dbReference type="PANTHER" id="PTHR43591:SF24">
    <property type="entry name" value="2-METHOXY-6-POLYPRENYL-1,4-BENZOQUINOL METHYLASE, MITOCHONDRIAL"/>
    <property type="match status" value="1"/>
</dbReference>
<sequence>MNTTARSTDTADAIAAAWNGPVGRHWAEHQDRYDAMMAGFNDALFGAAAIGDRDRVLDIGCGSGCTTREAARRAGQGRVLGVDISEPLLDRARALSGHLAHLGYELGDAQVHPFPASAYDVAISRGGVMFFADHTEAFANIARALRPGGRLAFMCPRPAAPGTDEGRALGRLASLLGQEQAIGGGLAEGMASLARPGRIEDVLTGAGFREIDVTPVTEDTHWGKDAADAVDFFLSRTPDRTVPDETRAAMREALLPYETERGVLLRAGVWVVTAHA</sequence>
<comment type="caution">
    <text evidence="2">The sequence shown here is derived from an EMBL/GenBank/DDBJ whole genome shotgun (WGS) entry which is preliminary data.</text>
</comment>
<dbReference type="GO" id="GO:0008168">
    <property type="term" value="F:methyltransferase activity"/>
    <property type="evidence" value="ECO:0007669"/>
    <property type="project" value="UniProtKB-KW"/>
</dbReference>
<dbReference type="InterPro" id="IPR013216">
    <property type="entry name" value="Methyltransf_11"/>
</dbReference>
<dbReference type="RefSeq" id="WP_355713898.1">
    <property type="nucleotide sequence ID" value="NZ_JBEXNP010000002.1"/>
</dbReference>
<dbReference type="EC" id="2.1.1.-" evidence="2"/>
<dbReference type="EMBL" id="JBIAPK010000004">
    <property type="protein sequence ID" value="MFF3340051.1"/>
    <property type="molecule type" value="Genomic_DNA"/>
</dbReference>
<evidence type="ECO:0000259" key="1">
    <source>
        <dbReference type="Pfam" id="PF08241"/>
    </source>
</evidence>
<keyword evidence="2" id="KW-0808">Transferase</keyword>
<dbReference type="Proteomes" id="UP001601976">
    <property type="component" value="Unassembled WGS sequence"/>
</dbReference>
<dbReference type="GO" id="GO:0032259">
    <property type="term" value="P:methylation"/>
    <property type="evidence" value="ECO:0007669"/>
    <property type="project" value="UniProtKB-KW"/>
</dbReference>
<proteinExistence type="predicted"/>
<protein>
    <submittedName>
        <fullName evidence="2">Class I SAM-dependent methyltransferase</fullName>
        <ecNumber evidence="2">2.1.1.-</ecNumber>
    </submittedName>
</protein>
<dbReference type="SUPFAM" id="SSF53335">
    <property type="entry name" value="S-adenosyl-L-methionine-dependent methyltransferases"/>
    <property type="match status" value="1"/>
</dbReference>
<evidence type="ECO:0000313" key="2">
    <source>
        <dbReference type="EMBL" id="MFF3340051.1"/>
    </source>
</evidence>
<dbReference type="InterPro" id="IPR029063">
    <property type="entry name" value="SAM-dependent_MTases_sf"/>
</dbReference>
<evidence type="ECO:0000313" key="3">
    <source>
        <dbReference type="Proteomes" id="UP001601976"/>
    </source>
</evidence>
<dbReference type="PANTHER" id="PTHR43591">
    <property type="entry name" value="METHYLTRANSFERASE"/>
    <property type="match status" value="1"/>
</dbReference>
<dbReference type="Gene3D" id="3.40.50.150">
    <property type="entry name" value="Vaccinia Virus protein VP39"/>
    <property type="match status" value="1"/>
</dbReference>
<keyword evidence="2" id="KW-0489">Methyltransferase</keyword>